<dbReference type="Proteomes" id="UP000298061">
    <property type="component" value="Unassembled WGS sequence"/>
</dbReference>
<accession>A0A4Z0A4B0</accession>
<dbReference type="EMBL" id="SFCI01000252">
    <property type="protein sequence ID" value="TFY81081.1"/>
    <property type="molecule type" value="Genomic_DNA"/>
</dbReference>
<comment type="caution">
    <text evidence="1">The sequence shown here is derived from an EMBL/GenBank/DDBJ whole genome shotgun (WGS) entry which is preliminary data.</text>
</comment>
<gene>
    <name evidence="1" type="ORF">EWM64_g2934</name>
</gene>
<name>A0A4Z0A4B0_9AGAM</name>
<protein>
    <submittedName>
        <fullName evidence="1">Uncharacterized protein</fullName>
    </submittedName>
</protein>
<sequence>MSSSSGTQSPDSSLPLEENDDDRLHFQDQLLYGAFVASRSRVVRFSEIPTPASAFLYDVFFGGGREERTPLPVPFSVLKDTEGGIWAIYGAHEEADAALALSRPTLIVLPALESDLQPISKFHRLDLAPLLDTFSSRAQLLAAPQSFRRAPLPTRGLRLSVSSSDLRSTRSASRPTQLFDAGYTMSSNPPNPKSMFRAGDWILRKQFSSFNSLYTLLSNLDRFFRRSYADLTPTDAPSRIAQNTTLAQPPPFAPIYDDVRDVGLVAGRLAQILYLIS</sequence>
<dbReference type="OrthoDB" id="3071120at2759"/>
<proteinExistence type="predicted"/>
<keyword evidence="2" id="KW-1185">Reference proteome</keyword>
<dbReference type="AlphaFoldDB" id="A0A4Z0A4B0"/>
<evidence type="ECO:0000313" key="2">
    <source>
        <dbReference type="Proteomes" id="UP000298061"/>
    </source>
</evidence>
<organism evidence="1 2">
    <name type="scientific">Hericium alpestre</name>
    <dbReference type="NCBI Taxonomy" id="135208"/>
    <lineage>
        <taxon>Eukaryota</taxon>
        <taxon>Fungi</taxon>
        <taxon>Dikarya</taxon>
        <taxon>Basidiomycota</taxon>
        <taxon>Agaricomycotina</taxon>
        <taxon>Agaricomycetes</taxon>
        <taxon>Russulales</taxon>
        <taxon>Hericiaceae</taxon>
        <taxon>Hericium</taxon>
    </lineage>
</organism>
<dbReference type="STRING" id="135208.A0A4Z0A4B0"/>
<reference evidence="1 2" key="1">
    <citation type="submission" date="2019-02" db="EMBL/GenBank/DDBJ databases">
        <title>Genome sequencing of the rare red list fungi Hericium alpestre (H. flagellum).</title>
        <authorList>
            <person name="Buettner E."/>
            <person name="Kellner H."/>
        </authorList>
    </citation>
    <scope>NUCLEOTIDE SEQUENCE [LARGE SCALE GENOMIC DNA]</scope>
    <source>
        <strain evidence="1 2">DSM 108284</strain>
    </source>
</reference>
<evidence type="ECO:0000313" key="1">
    <source>
        <dbReference type="EMBL" id="TFY81081.1"/>
    </source>
</evidence>